<evidence type="ECO:0000259" key="2">
    <source>
        <dbReference type="Pfam" id="PF25917"/>
    </source>
</evidence>
<dbReference type="Gene3D" id="2.40.50.100">
    <property type="match status" value="1"/>
</dbReference>
<name>A0A6V8N950_9BACT</name>
<reference evidence="4" key="1">
    <citation type="submission" date="2020-06" db="EMBL/GenBank/DDBJ databases">
        <title>Draft genomic sequecing of Geomonas sp. Red745.</title>
        <authorList>
            <person name="Itoh H."/>
            <person name="Xu Z.X."/>
            <person name="Ushijima N."/>
            <person name="Masuda Y."/>
            <person name="Shiratori Y."/>
            <person name="Senoo K."/>
        </authorList>
    </citation>
    <scope>NUCLEOTIDE SEQUENCE [LARGE SCALE GENOMIC DNA]</scope>
    <source>
        <strain evidence="4">Red745</strain>
    </source>
</reference>
<feature type="domain" description="Multidrug resistance protein MdtA-like barrel-sandwich hybrid" evidence="2">
    <location>
        <begin position="14"/>
        <end position="146"/>
    </location>
</feature>
<dbReference type="PANTHER" id="PTHR30469">
    <property type="entry name" value="MULTIDRUG RESISTANCE PROTEIN MDTA"/>
    <property type="match status" value="1"/>
</dbReference>
<dbReference type="GO" id="GO:0015562">
    <property type="term" value="F:efflux transmembrane transporter activity"/>
    <property type="evidence" value="ECO:0007669"/>
    <property type="project" value="TreeGrafter"/>
</dbReference>
<dbReference type="NCBIfam" id="TIGR01730">
    <property type="entry name" value="RND_mfp"/>
    <property type="match status" value="1"/>
</dbReference>
<organism evidence="3 4">
    <name type="scientific">Geomonas limicola</name>
    <dbReference type="NCBI Taxonomy" id="2740186"/>
    <lineage>
        <taxon>Bacteria</taxon>
        <taxon>Pseudomonadati</taxon>
        <taxon>Thermodesulfobacteriota</taxon>
        <taxon>Desulfuromonadia</taxon>
        <taxon>Geobacterales</taxon>
        <taxon>Geobacteraceae</taxon>
        <taxon>Geomonas</taxon>
    </lineage>
</organism>
<comment type="similarity">
    <text evidence="1">Belongs to the membrane fusion protein (MFP) (TC 8.A.1) family.</text>
</comment>
<dbReference type="AlphaFoldDB" id="A0A6V8N950"/>
<dbReference type="InterPro" id="IPR006143">
    <property type="entry name" value="RND_pump_MFP"/>
</dbReference>
<dbReference type="GO" id="GO:1990281">
    <property type="term" value="C:efflux pump complex"/>
    <property type="evidence" value="ECO:0007669"/>
    <property type="project" value="TreeGrafter"/>
</dbReference>
<keyword evidence="4" id="KW-1185">Reference proteome</keyword>
<dbReference type="SUPFAM" id="SSF111369">
    <property type="entry name" value="HlyD-like secretion proteins"/>
    <property type="match status" value="1"/>
</dbReference>
<dbReference type="InterPro" id="IPR058625">
    <property type="entry name" value="MdtA-like_BSH"/>
</dbReference>
<dbReference type="Gene3D" id="2.40.420.20">
    <property type="match status" value="1"/>
</dbReference>
<dbReference type="PANTHER" id="PTHR30469:SF18">
    <property type="entry name" value="RESISTANCE-NODULATION-CELL DIVISION (RND) EFFLUX MEMBRANE FUSION PROTEIN-RELATED"/>
    <property type="match status" value="1"/>
</dbReference>
<dbReference type="Gene3D" id="2.40.30.170">
    <property type="match status" value="1"/>
</dbReference>
<dbReference type="Gene3D" id="1.10.287.470">
    <property type="entry name" value="Helix hairpin bin"/>
    <property type="match status" value="1"/>
</dbReference>
<accession>A0A6V8N950</accession>
<sequence>MEYTGVIHARTESDLGFRVPGKIIEKLVKAGEHVKRGQALMQLDPTDLRLATTAAREAVEAARAQNKRALADELRQRGLVAMKAVSVQEYEQAKSAADATTAQLNSAIAYSKQLENQASYAVLRADGDGIVTETLADVGQVVGAGTVVVRLAQDGAREAVVNLPEGNEKLAGSMAIASLYADPAQSFTARLRELSAMADPLTRTYQARYTLGGVGASAPLGATVTIHLDGEIARGTMQQFTIPVGALYDGGTGTSVWVINSNTSTLSRRPVEVAKLGSETALVSKGLRPGEQILALGAHLVKEGEKVTILSVPAKEQ</sequence>
<dbReference type="Proteomes" id="UP000587586">
    <property type="component" value="Unassembled WGS sequence"/>
</dbReference>
<evidence type="ECO:0000313" key="3">
    <source>
        <dbReference type="EMBL" id="GFO67789.1"/>
    </source>
</evidence>
<dbReference type="EMBL" id="BLXZ01000002">
    <property type="protein sequence ID" value="GFO67789.1"/>
    <property type="molecule type" value="Genomic_DNA"/>
</dbReference>
<gene>
    <name evidence="3" type="ORF">GMLC_13680</name>
</gene>
<comment type="caution">
    <text evidence="3">The sequence shown here is derived from an EMBL/GenBank/DDBJ whole genome shotgun (WGS) entry which is preliminary data.</text>
</comment>
<evidence type="ECO:0000313" key="4">
    <source>
        <dbReference type="Proteomes" id="UP000587586"/>
    </source>
</evidence>
<dbReference type="Pfam" id="PF25917">
    <property type="entry name" value="BSH_RND"/>
    <property type="match status" value="1"/>
</dbReference>
<protein>
    <submittedName>
        <fullName evidence="3">Secretion protein HylD</fullName>
    </submittedName>
</protein>
<proteinExistence type="inferred from homology"/>
<evidence type="ECO:0000256" key="1">
    <source>
        <dbReference type="ARBA" id="ARBA00009477"/>
    </source>
</evidence>